<dbReference type="PANTHER" id="PTHR42877">
    <property type="entry name" value="L-ORNITHINE N(5)-MONOOXYGENASE-RELATED"/>
    <property type="match status" value="1"/>
</dbReference>
<comment type="similarity">
    <text evidence="1">Belongs to the FAD-binding monooxygenase family.</text>
</comment>
<organism evidence="5 6">
    <name type="scientific">Colletotrichum asianum</name>
    <dbReference type="NCBI Taxonomy" id="702518"/>
    <lineage>
        <taxon>Eukaryota</taxon>
        <taxon>Fungi</taxon>
        <taxon>Dikarya</taxon>
        <taxon>Ascomycota</taxon>
        <taxon>Pezizomycotina</taxon>
        <taxon>Sordariomycetes</taxon>
        <taxon>Hypocreomycetidae</taxon>
        <taxon>Glomerellales</taxon>
        <taxon>Glomerellaceae</taxon>
        <taxon>Colletotrichum</taxon>
        <taxon>Colletotrichum gloeosporioides species complex</taxon>
    </lineage>
</organism>
<gene>
    <name evidence="5" type="ORF">GQ607_010119</name>
</gene>
<accession>A0A8H3WB96</accession>
<dbReference type="InterPro" id="IPR036188">
    <property type="entry name" value="FAD/NAD-bd_sf"/>
</dbReference>
<evidence type="ECO:0000256" key="3">
    <source>
        <dbReference type="ARBA" id="ARBA00022827"/>
    </source>
</evidence>
<comment type="caution">
    <text evidence="5">The sequence shown here is derived from an EMBL/GenBank/DDBJ whole genome shotgun (WGS) entry which is preliminary data.</text>
</comment>
<evidence type="ECO:0000313" key="6">
    <source>
        <dbReference type="Proteomes" id="UP000434172"/>
    </source>
</evidence>
<dbReference type="GO" id="GO:0050661">
    <property type="term" value="F:NADP binding"/>
    <property type="evidence" value="ECO:0007669"/>
    <property type="project" value="InterPro"/>
</dbReference>
<evidence type="ECO:0000256" key="4">
    <source>
        <dbReference type="ARBA" id="ARBA00023002"/>
    </source>
</evidence>
<dbReference type="Gene3D" id="3.50.50.60">
    <property type="entry name" value="FAD/NAD(P)-binding domain"/>
    <property type="match status" value="1"/>
</dbReference>
<name>A0A8H3WB96_9PEZI</name>
<keyword evidence="4" id="KW-0560">Oxidoreductase</keyword>
<dbReference type="InterPro" id="IPR020946">
    <property type="entry name" value="Flavin_mOase-like"/>
</dbReference>
<dbReference type="Pfam" id="PF00743">
    <property type="entry name" value="FMO-like"/>
    <property type="match status" value="1"/>
</dbReference>
<dbReference type="PANTHER" id="PTHR42877:SF5">
    <property type="entry name" value="L-ORNITHINE N(5)-MONOOXYGENASE-RELATED"/>
    <property type="match status" value="1"/>
</dbReference>
<dbReference type="InterPro" id="IPR051209">
    <property type="entry name" value="FAD-bind_Monooxygenase_sf"/>
</dbReference>
<dbReference type="EMBL" id="WOWK01000059">
    <property type="protein sequence ID" value="KAF0322662.1"/>
    <property type="molecule type" value="Genomic_DNA"/>
</dbReference>
<dbReference type="PRINTS" id="PR00469">
    <property type="entry name" value="PNDRDTASEII"/>
</dbReference>
<sequence>MSTGKEVIIIGGGVSGLGMAIQLKRLLGHDNFTLYEKSDNIGGTWWHNRYPACACDIPSHFYSYSFALKPDWTTTYPGRDELHAYFFSVAEKFNILSHCRFNVMCTSLTWDEDRAIWICEFKSTATGETFTREAPVVVSAIGTLDRPYVPEVAGSEAFEGEVFHSARWKHDVNFKNKNVVVLGNGASATQFVPELVKDVGPSGSVTQLVKSAHWWTERGNPKYSETFKAVMKYVPLAALVYRVYLAWELEKVFFSFLMTPGGARMRQKIRDATYEYIEKAAPAEYRDILKPNYESGC</sequence>
<dbReference type="GO" id="GO:0050660">
    <property type="term" value="F:flavin adenine dinucleotide binding"/>
    <property type="evidence" value="ECO:0007669"/>
    <property type="project" value="InterPro"/>
</dbReference>
<dbReference type="SUPFAM" id="SSF51905">
    <property type="entry name" value="FAD/NAD(P)-binding domain"/>
    <property type="match status" value="1"/>
</dbReference>
<dbReference type="AlphaFoldDB" id="A0A8H3WB96"/>
<keyword evidence="6" id="KW-1185">Reference proteome</keyword>
<keyword evidence="2" id="KW-0285">Flavoprotein</keyword>
<dbReference type="OrthoDB" id="74360at2759"/>
<dbReference type="Proteomes" id="UP000434172">
    <property type="component" value="Unassembled WGS sequence"/>
</dbReference>
<dbReference type="GO" id="GO:0004499">
    <property type="term" value="F:N,N-dimethylaniline monooxygenase activity"/>
    <property type="evidence" value="ECO:0007669"/>
    <property type="project" value="InterPro"/>
</dbReference>
<evidence type="ECO:0000313" key="5">
    <source>
        <dbReference type="EMBL" id="KAF0322662.1"/>
    </source>
</evidence>
<reference evidence="5 6" key="1">
    <citation type="submission" date="2019-12" db="EMBL/GenBank/DDBJ databases">
        <title>A genome sequence resource for the geographically widespread anthracnose pathogen Colletotrichum asianum.</title>
        <authorList>
            <person name="Meng Y."/>
        </authorList>
    </citation>
    <scope>NUCLEOTIDE SEQUENCE [LARGE SCALE GENOMIC DNA]</scope>
    <source>
        <strain evidence="5 6">ICMP 18580</strain>
    </source>
</reference>
<evidence type="ECO:0000256" key="1">
    <source>
        <dbReference type="ARBA" id="ARBA00010139"/>
    </source>
</evidence>
<protein>
    <submittedName>
        <fullName evidence="5">Uncharacterized protein</fullName>
    </submittedName>
</protein>
<proteinExistence type="inferred from homology"/>
<evidence type="ECO:0000256" key="2">
    <source>
        <dbReference type="ARBA" id="ARBA00022630"/>
    </source>
</evidence>
<keyword evidence="3" id="KW-0274">FAD</keyword>